<evidence type="ECO:0000313" key="4">
    <source>
        <dbReference type="EMBL" id="KAB8068502.1"/>
    </source>
</evidence>
<evidence type="ECO:0000256" key="1">
    <source>
        <dbReference type="ARBA" id="ARBA00008072"/>
    </source>
</evidence>
<dbReference type="AlphaFoldDB" id="A0A5N5WN96"/>
<protein>
    <recommendedName>
        <fullName evidence="6">Alcohol dehydrogenase-like C-terminal domain-containing protein</fullName>
    </recommendedName>
</protein>
<proteinExistence type="inferred from homology"/>
<dbReference type="Proteomes" id="UP000326565">
    <property type="component" value="Unassembled WGS sequence"/>
</dbReference>
<dbReference type="PANTHER" id="PTHR45348">
    <property type="entry name" value="HYPOTHETICAL OXIDOREDUCTASE (EUROFUNG)"/>
    <property type="match status" value="1"/>
</dbReference>
<keyword evidence="2" id="KW-0547">Nucleotide-binding</keyword>
<evidence type="ECO:0008006" key="6">
    <source>
        <dbReference type="Google" id="ProtNLM"/>
    </source>
</evidence>
<dbReference type="PANTHER" id="PTHR45348:SF3">
    <property type="entry name" value="ENOYL REDUCTASE (ER) DOMAIN-CONTAINING PROTEIN"/>
    <property type="match status" value="1"/>
</dbReference>
<dbReference type="InterPro" id="IPR011032">
    <property type="entry name" value="GroES-like_sf"/>
</dbReference>
<accession>A0A5N5WN96</accession>
<dbReference type="SUPFAM" id="SSF51735">
    <property type="entry name" value="NAD(P)-binding Rossmann-fold domains"/>
    <property type="match status" value="1"/>
</dbReference>
<dbReference type="GO" id="GO:0000166">
    <property type="term" value="F:nucleotide binding"/>
    <property type="evidence" value="ECO:0007669"/>
    <property type="project" value="UniProtKB-KW"/>
</dbReference>
<name>A0A5N5WN96_9EURO</name>
<dbReference type="Gene3D" id="3.40.50.720">
    <property type="entry name" value="NAD(P)-binding Rossmann-like Domain"/>
    <property type="match status" value="1"/>
</dbReference>
<sequence>MASTNTTSQLRCTQQGGPFSIIHIPAPTPASNQVLIRQRVLALNLLDVKQRDSFRHGAFPERVVEPEGFVAKKPKGIGLEQAPSLPSCFITAVCGIIHSLKIPLRFFQGTPTEGHAPPSILVLGCNSCVGAAAIQLLRAAYPSLPIRATSSTRHHHARVKEISATSIIDYKRFAAVANIRVASPKGAGVDTEISGVLDQARSRRYAFVLTGDEIPLPEGVNKIAQVISSLTGLVDEGKYRVPLLARVVGQRPEQLPDMLDEVKTVSGEKVVVTL</sequence>
<evidence type="ECO:0000256" key="3">
    <source>
        <dbReference type="ARBA" id="ARBA00023002"/>
    </source>
</evidence>
<evidence type="ECO:0000256" key="2">
    <source>
        <dbReference type="ARBA" id="ARBA00022741"/>
    </source>
</evidence>
<dbReference type="InterPro" id="IPR036291">
    <property type="entry name" value="NAD(P)-bd_dom_sf"/>
</dbReference>
<keyword evidence="3" id="KW-0560">Oxidoreductase</keyword>
<organism evidence="4 5">
    <name type="scientific">Aspergillus leporis</name>
    <dbReference type="NCBI Taxonomy" id="41062"/>
    <lineage>
        <taxon>Eukaryota</taxon>
        <taxon>Fungi</taxon>
        <taxon>Dikarya</taxon>
        <taxon>Ascomycota</taxon>
        <taxon>Pezizomycotina</taxon>
        <taxon>Eurotiomycetes</taxon>
        <taxon>Eurotiomycetidae</taxon>
        <taxon>Eurotiales</taxon>
        <taxon>Aspergillaceae</taxon>
        <taxon>Aspergillus</taxon>
        <taxon>Aspergillus subgen. Circumdati</taxon>
    </lineage>
</organism>
<gene>
    <name evidence="4" type="ORF">BDV29DRAFT_195615</name>
</gene>
<dbReference type="OrthoDB" id="10257049at2759"/>
<reference evidence="4 5" key="1">
    <citation type="submission" date="2019-04" db="EMBL/GenBank/DDBJ databases">
        <title>Friends and foes A comparative genomics study of 23 Aspergillus species from section Flavi.</title>
        <authorList>
            <consortium name="DOE Joint Genome Institute"/>
            <person name="Kjaerbolling I."/>
            <person name="Vesth T."/>
            <person name="Frisvad J.C."/>
            <person name="Nybo J.L."/>
            <person name="Theobald S."/>
            <person name="Kildgaard S."/>
            <person name="Isbrandt T."/>
            <person name="Kuo A."/>
            <person name="Sato A."/>
            <person name="Lyhne E.K."/>
            <person name="Kogle M.E."/>
            <person name="Wiebenga A."/>
            <person name="Kun R.S."/>
            <person name="Lubbers R.J."/>
            <person name="Makela M.R."/>
            <person name="Barry K."/>
            <person name="Chovatia M."/>
            <person name="Clum A."/>
            <person name="Daum C."/>
            <person name="Haridas S."/>
            <person name="He G."/>
            <person name="LaButti K."/>
            <person name="Lipzen A."/>
            <person name="Mondo S."/>
            <person name="Riley R."/>
            <person name="Salamov A."/>
            <person name="Simmons B.A."/>
            <person name="Magnuson J.K."/>
            <person name="Henrissat B."/>
            <person name="Mortensen U.H."/>
            <person name="Larsen T.O."/>
            <person name="Devries R.P."/>
            <person name="Grigoriev I.V."/>
            <person name="Machida M."/>
            <person name="Baker S.E."/>
            <person name="Andersen M.R."/>
        </authorList>
    </citation>
    <scope>NUCLEOTIDE SEQUENCE [LARGE SCALE GENOMIC DNA]</scope>
    <source>
        <strain evidence="4 5">CBS 151.66</strain>
    </source>
</reference>
<dbReference type="Gene3D" id="3.90.180.10">
    <property type="entry name" value="Medium-chain alcohol dehydrogenases, catalytic domain"/>
    <property type="match status" value="2"/>
</dbReference>
<comment type="similarity">
    <text evidence="1">Belongs to the zinc-containing alcohol dehydrogenase family.</text>
</comment>
<dbReference type="EMBL" id="ML732389">
    <property type="protein sequence ID" value="KAB8068502.1"/>
    <property type="molecule type" value="Genomic_DNA"/>
</dbReference>
<dbReference type="GO" id="GO:0016651">
    <property type="term" value="F:oxidoreductase activity, acting on NAD(P)H"/>
    <property type="evidence" value="ECO:0007669"/>
    <property type="project" value="InterPro"/>
</dbReference>
<keyword evidence="5" id="KW-1185">Reference proteome</keyword>
<dbReference type="InterPro" id="IPR047122">
    <property type="entry name" value="Trans-enoyl_RdTase-like"/>
</dbReference>
<evidence type="ECO:0000313" key="5">
    <source>
        <dbReference type="Proteomes" id="UP000326565"/>
    </source>
</evidence>
<dbReference type="SUPFAM" id="SSF50129">
    <property type="entry name" value="GroES-like"/>
    <property type="match status" value="1"/>
</dbReference>